<keyword evidence="4" id="KW-0808">Transferase</keyword>
<dbReference type="GO" id="GO:0016740">
    <property type="term" value="F:transferase activity"/>
    <property type="evidence" value="ECO:0007669"/>
    <property type="project" value="UniProtKB-KW"/>
</dbReference>
<dbReference type="InterPro" id="IPR051338">
    <property type="entry name" value="NodU/CmcH_Carbamoyltrnsfr"/>
</dbReference>
<dbReference type="InterPro" id="IPR043129">
    <property type="entry name" value="ATPase_NBD"/>
</dbReference>
<dbReference type="RefSeq" id="WP_145065510.1">
    <property type="nucleotide sequence ID" value="NZ_CP036287.1"/>
</dbReference>
<dbReference type="InterPro" id="IPR003696">
    <property type="entry name" value="Carbtransf_dom"/>
</dbReference>
<reference evidence="4 5" key="1">
    <citation type="submission" date="2019-02" db="EMBL/GenBank/DDBJ databases">
        <title>Deep-cultivation of Planctomycetes and their phenomic and genomic characterization uncovers novel biology.</title>
        <authorList>
            <person name="Wiegand S."/>
            <person name="Jogler M."/>
            <person name="Boedeker C."/>
            <person name="Pinto D."/>
            <person name="Vollmers J."/>
            <person name="Rivas-Marin E."/>
            <person name="Kohn T."/>
            <person name="Peeters S.H."/>
            <person name="Heuer A."/>
            <person name="Rast P."/>
            <person name="Oberbeckmann S."/>
            <person name="Bunk B."/>
            <person name="Jeske O."/>
            <person name="Meyerdierks A."/>
            <person name="Storesund J.E."/>
            <person name="Kallscheuer N."/>
            <person name="Luecker S."/>
            <person name="Lage O.M."/>
            <person name="Pohl T."/>
            <person name="Merkel B.J."/>
            <person name="Hornburger P."/>
            <person name="Mueller R.-W."/>
            <person name="Bruemmer F."/>
            <person name="Labrenz M."/>
            <person name="Spormann A.M."/>
            <person name="Op den Camp H."/>
            <person name="Overmann J."/>
            <person name="Amann R."/>
            <person name="Jetten M.S.M."/>
            <person name="Mascher T."/>
            <person name="Medema M.H."/>
            <person name="Devos D.P."/>
            <person name="Kaster A.-K."/>
            <person name="Ovreas L."/>
            <person name="Rohde M."/>
            <person name="Galperin M.Y."/>
            <person name="Jogler C."/>
        </authorList>
    </citation>
    <scope>NUCLEOTIDE SEQUENCE [LARGE SCALE GENOMIC DNA]</scope>
    <source>
        <strain evidence="4 5">Pla133</strain>
    </source>
</reference>
<dbReference type="EMBL" id="CP036287">
    <property type="protein sequence ID" value="QDU67393.1"/>
    <property type="molecule type" value="Genomic_DNA"/>
</dbReference>
<dbReference type="PANTHER" id="PTHR34847:SF1">
    <property type="entry name" value="NODULATION PROTEIN U"/>
    <property type="match status" value="1"/>
</dbReference>
<dbReference type="Gene3D" id="3.90.870.20">
    <property type="entry name" value="Carbamoyltransferase, C-terminal domain"/>
    <property type="match status" value="1"/>
</dbReference>
<dbReference type="PANTHER" id="PTHR34847">
    <property type="entry name" value="NODULATION PROTEIN U"/>
    <property type="match status" value="1"/>
</dbReference>
<dbReference type="Pfam" id="PF02543">
    <property type="entry name" value="Carbam_trans_N"/>
    <property type="match status" value="1"/>
</dbReference>
<evidence type="ECO:0000259" key="2">
    <source>
        <dbReference type="Pfam" id="PF02543"/>
    </source>
</evidence>
<feature type="domain" description="Carbamoyltransferase C-terminal" evidence="3">
    <location>
        <begin position="397"/>
        <end position="570"/>
    </location>
</feature>
<dbReference type="CDD" id="cd24098">
    <property type="entry name" value="ASKHA_NBD_TobZ_N"/>
    <property type="match status" value="1"/>
</dbReference>
<dbReference type="EC" id="2.1.3.12" evidence="4"/>
<dbReference type="Proteomes" id="UP000316921">
    <property type="component" value="Chromosome"/>
</dbReference>
<evidence type="ECO:0000256" key="1">
    <source>
        <dbReference type="ARBA" id="ARBA00006129"/>
    </source>
</evidence>
<name>A0A518BKD0_9BACT</name>
<dbReference type="InterPro" id="IPR038152">
    <property type="entry name" value="Carbam_trans_C_sf"/>
</dbReference>
<keyword evidence="5" id="KW-1185">Reference proteome</keyword>
<dbReference type="Gene3D" id="3.30.420.40">
    <property type="match status" value="2"/>
</dbReference>
<accession>A0A518BKD0</accession>
<feature type="domain" description="Carbamoyltransferase" evidence="2">
    <location>
        <begin position="3"/>
        <end position="342"/>
    </location>
</feature>
<evidence type="ECO:0000259" key="3">
    <source>
        <dbReference type="Pfam" id="PF16861"/>
    </source>
</evidence>
<organism evidence="4 5">
    <name type="scientific">Engelhardtia mirabilis</name>
    <dbReference type="NCBI Taxonomy" id="2528011"/>
    <lineage>
        <taxon>Bacteria</taxon>
        <taxon>Pseudomonadati</taxon>
        <taxon>Planctomycetota</taxon>
        <taxon>Planctomycetia</taxon>
        <taxon>Planctomycetia incertae sedis</taxon>
        <taxon>Engelhardtia</taxon>
    </lineage>
</organism>
<proteinExistence type="inferred from homology"/>
<comment type="similarity">
    <text evidence="1">Belongs to the NodU/CmcH family.</text>
</comment>
<evidence type="ECO:0000313" key="4">
    <source>
        <dbReference type="EMBL" id="QDU67393.1"/>
    </source>
</evidence>
<gene>
    <name evidence="4" type="primary">novN_3</name>
    <name evidence="4" type="ORF">Pla133_24750</name>
</gene>
<dbReference type="InterPro" id="IPR031730">
    <property type="entry name" value="Carbam_trans_C"/>
</dbReference>
<dbReference type="SUPFAM" id="SSF53067">
    <property type="entry name" value="Actin-like ATPase domain"/>
    <property type="match status" value="1"/>
</dbReference>
<dbReference type="Pfam" id="PF16861">
    <property type="entry name" value="Carbam_trans_C"/>
    <property type="match status" value="1"/>
</dbReference>
<protein>
    <submittedName>
        <fullName evidence="4">Decarbamoylnovobiocin carbamoyltransferase</fullName>
        <ecNumber evidence="4">2.1.3.12</ecNumber>
    </submittedName>
</protein>
<sequence>MNVLGLSFYYHDSAAALVKDGVLVAAAEEERFSRLKHDSGFPTLAIEFVLSQAGLTIHDVDHIVFYEKPFVKFERMLLTAMATFPRSSAVFRESMQRWVTDKLWIKSLMQKEMGVPGSKLLFADHHMSHAASSFFTSPFEDSAILTVDGAGEWSTATYGVGRGNKIEIIKELRFPHSLGLLYSAFTAYCGFEINEGEYKLMGMHPYGQPKYCKEIYELLEVGEDGSIWHDMKYFAYHYSRDQTLAEAFGQHFGKPARDPKLQDQSLDPYYCDMAASIQKVTEEILLKMATWLHKETGMKNLCLAGGVALNSVANYKILRQGPFENVYIHPAPGDDGGSVGAAYWAYNHLLDQPRGPGLTHAYLGSEYSDDEIRAFLEKYDIPYTYYEDDEEFFQFAAQALADGMVCGWYRGRFEWGPRALGSRSIIADPRKQEMKEKLNAKIKFREAFRPFAPSVLEERANEFFDFPEAADWWPGRFMLYVAPVREEKRDVLPAITHEDGSGRLQTVYKETNPAYHRLIERFGELTDVPVIMNTSFNLKGEPIVEHPSHAFNTFSLSGMDLLLMNNFVVEESAKKKIADTKFTLRHEGDSVTEMVS</sequence>
<dbReference type="AlphaFoldDB" id="A0A518BKD0"/>
<evidence type="ECO:0000313" key="5">
    <source>
        <dbReference type="Proteomes" id="UP000316921"/>
    </source>
</evidence>
<dbReference type="KEGG" id="pbap:Pla133_24750"/>